<dbReference type="GO" id="GO:0098552">
    <property type="term" value="C:side of membrane"/>
    <property type="evidence" value="ECO:0007669"/>
    <property type="project" value="UniProtKB-KW"/>
</dbReference>
<dbReference type="EMBL" id="KX699837">
    <property type="protein sequence ID" value="APD73793.1"/>
    <property type="molecule type" value="Genomic_DNA"/>
</dbReference>
<evidence type="ECO:0000256" key="4">
    <source>
        <dbReference type="ARBA" id="ARBA00022622"/>
    </source>
</evidence>
<evidence type="ECO:0000256" key="7">
    <source>
        <dbReference type="ARBA" id="ARBA00023180"/>
    </source>
</evidence>
<evidence type="ECO:0000256" key="5">
    <source>
        <dbReference type="ARBA" id="ARBA00022729"/>
    </source>
</evidence>
<comment type="subcellular location">
    <subcellularLocation>
        <location evidence="2">Cell membrane</location>
        <topology evidence="2">Lipid-anchor</topology>
        <topology evidence="2">GPI-anchor</topology>
    </subcellularLocation>
</comment>
<dbReference type="Pfam" id="PF13206">
    <property type="entry name" value="VSG_B"/>
    <property type="match status" value="1"/>
</dbReference>
<organism evidence="11">
    <name type="scientific">Trypanosoma brucei</name>
    <dbReference type="NCBI Taxonomy" id="5691"/>
    <lineage>
        <taxon>Eukaryota</taxon>
        <taxon>Discoba</taxon>
        <taxon>Euglenozoa</taxon>
        <taxon>Kinetoplastea</taxon>
        <taxon>Metakinetoplastina</taxon>
        <taxon>Trypanosomatida</taxon>
        <taxon>Trypanosomatidae</taxon>
        <taxon>Trypanosoma</taxon>
    </lineage>
</organism>
<keyword evidence="6" id="KW-0472">Membrane</keyword>
<evidence type="ECO:0000256" key="8">
    <source>
        <dbReference type="ARBA" id="ARBA00023288"/>
    </source>
</evidence>
<protein>
    <submittedName>
        <fullName evidence="11">Variant surface glycoprotein 1125.1620</fullName>
    </submittedName>
</protein>
<evidence type="ECO:0000313" key="11">
    <source>
        <dbReference type="EMBL" id="APD73793.1"/>
    </source>
</evidence>
<keyword evidence="4" id="KW-0336">GPI-anchor</keyword>
<evidence type="ECO:0000256" key="6">
    <source>
        <dbReference type="ARBA" id="ARBA00023136"/>
    </source>
</evidence>
<keyword evidence="8" id="KW-0449">Lipoprotein</keyword>
<evidence type="ECO:0000259" key="10">
    <source>
        <dbReference type="Pfam" id="PF13206"/>
    </source>
</evidence>
<evidence type="ECO:0000256" key="9">
    <source>
        <dbReference type="SAM" id="SignalP"/>
    </source>
</evidence>
<dbReference type="AlphaFoldDB" id="A0A1J0R7E1"/>
<sequence length="255" mass="26516">MMIRLLTAAAFLLHVATRGVHGAVADGDSYADFAALCNLITLAQTPVAPQTDKSEALVLLKTIKAINISVASADIRKALTQVQNKKWAQLSQEQTAGKEGWQNSWDDLAEAKTFSESAANKAAYKERNAKTVSKATRKKIVYLTDKAVKTAQTLPQLQEKLAMVGAQEAAQKALLGENKAASGLKAGSANRVTECGNASNGNTADGGATAAGGPSAGKAHLLDLLCLCGGHSSDRNVEKECCKNATATATTTSGT</sequence>
<dbReference type="VEuPathDB" id="TriTrypDB:Tb427_000633400"/>
<evidence type="ECO:0000256" key="2">
    <source>
        <dbReference type="ARBA" id="ARBA00004609"/>
    </source>
</evidence>
<accession>A0A1J0R7E1</accession>
<name>A0A1J0R7E1_9TRYP</name>
<comment type="function">
    <text evidence="1">VSG forms a coat on the surface of the parasite. The trypanosome evades the immune response of the host by expressing a series of antigenically distinct VSGs from an estimated 1000 VSG genes.</text>
</comment>
<keyword evidence="3" id="KW-1003">Cell membrane</keyword>
<feature type="signal peptide" evidence="9">
    <location>
        <begin position="1"/>
        <end position="22"/>
    </location>
</feature>
<evidence type="ECO:0000256" key="3">
    <source>
        <dbReference type="ARBA" id="ARBA00022475"/>
    </source>
</evidence>
<proteinExistence type="predicted"/>
<keyword evidence="7" id="KW-0325">Glycoprotein</keyword>
<evidence type="ECO:0000256" key="1">
    <source>
        <dbReference type="ARBA" id="ARBA00002523"/>
    </source>
</evidence>
<reference evidence="11" key="1">
    <citation type="submission" date="2016-08" db="EMBL/GenBank/DDBJ databases">
        <title>VSG repertoire of Trypanosoma brucei EATRO 1125.</title>
        <authorList>
            <person name="Cross G.A."/>
        </authorList>
    </citation>
    <scope>NUCLEOTIDE SEQUENCE</scope>
    <source>
        <strain evidence="11">EATRO 1125</strain>
    </source>
</reference>
<dbReference type="GO" id="GO:0005886">
    <property type="term" value="C:plasma membrane"/>
    <property type="evidence" value="ECO:0007669"/>
    <property type="project" value="UniProtKB-SubCell"/>
</dbReference>
<feature type="chain" id="PRO_5012520505" evidence="9">
    <location>
        <begin position="23"/>
        <end position="255"/>
    </location>
</feature>
<feature type="domain" description="Trypanosome variant surface glycoprotein B-type N-terminal" evidence="10">
    <location>
        <begin position="12"/>
        <end position="250"/>
    </location>
</feature>
<dbReference type="InterPro" id="IPR025932">
    <property type="entry name" value="Trypano_VSG_B_N_dom"/>
</dbReference>
<keyword evidence="5 9" id="KW-0732">Signal</keyword>